<evidence type="ECO:0000313" key="2">
    <source>
        <dbReference type="EMBL" id="KAK9807453.1"/>
    </source>
</evidence>
<proteinExistence type="predicted"/>
<organism evidence="2 3">
    <name type="scientific">Symbiochloris irregularis</name>
    <dbReference type="NCBI Taxonomy" id="706552"/>
    <lineage>
        <taxon>Eukaryota</taxon>
        <taxon>Viridiplantae</taxon>
        <taxon>Chlorophyta</taxon>
        <taxon>core chlorophytes</taxon>
        <taxon>Trebouxiophyceae</taxon>
        <taxon>Trebouxiales</taxon>
        <taxon>Trebouxiaceae</taxon>
        <taxon>Symbiochloris</taxon>
    </lineage>
</organism>
<gene>
    <name evidence="2" type="ORF">WJX73_008673</name>
</gene>
<accession>A0AAW1PC19</accession>
<feature type="compositionally biased region" description="Basic residues" evidence="1">
    <location>
        <begin position="83"/>
        <end position="96"/>
    </location>
</feature>
<evidence type="ECO:0000313" key="3">
    <source>
        <dbReference type="Proteomes" id="UP001465755"/>
    </source>
</evidence>
<name>A0AAW1PC19_9CHLO</name>
<protein>
    <submittedName>
        <fullName evidence="2">Uncharacterized protein</fullName>
    </submittedName>
</protein>
<keyword evidence="3" id="KW-1185">Reference proteome</keyword>
<dbReference type="AlphaFoldDB" id="A0AAW1PC19"/>
<feature type="region of interest" description="Disordered" evidence="1">
    <location>
        <begin position="59"/>
        <end position="105"/>
    </location>
</feature>
<evidence type="ECO:0000256" key="1">
    <source>
        <dbReference type="SAM" id="MobiDB-lite"/>
    </source>
</evidence>
<dbReference type="Proteomes" id="UP001465755">
    <property type="component" value="Unassembled WGS sequence"/>
</dbReference>
<sequence length="145" mass="15602">METAESLASTLYWRQRLKFAHSDQQHLLGAQPLQTEAGQILHWGALRTYGFTPEPATAVTAKAAGRASSKAPDKAVGSDNRQRNAKATKPAKRKSVSARAVATTVSISPEGTKSCRCHCHHAASVRATPSRMHVVYPRGGSSPRE</sequence>
<dbReference type="EMBL" id="JALJOQ010000030">
    <property type="protein sequence ID" value="KAK9807453.1"/>
    <property type="molecule type" value="Genomic_DNA"/>
</dbReference>
<reference evidence="2 3" key="1">
    <citation type="journal article" date="2024" name="Nat. Commun.">
        <title>Phylogenomics reveals the evolutionary origins of lichenization in chlorophyte algae.</title>
        <authorList>
            <person name="Puginier C."/>
            <person name="Libourel C."/>
            <person name="Otte J."/>
            <person name="Skaloud P."/>
            <person name="Haon M."/>
            <person name="Grisel S."/>
            <person name="Petersen M."/>
            <person name="Berrin J.G."/>
            <person name="Delaux P.M."/>
            <person name="Dal Grande F."/>
            <person name="Keller J."/>
        </authorList>
    </citation>
    <scope>NUCLEOTIDE SEQUENCE [LARGE SCALE GENOMIC DNA]</scope>
    <source>
        <strain evidence="2 3">SAG 2036</strain>
    </source>
</reference>
<comment type="caution">
    <text evidence="2">The sequence shown here is derived from an EMBL/GenBank/DDBJ whole genome shotgun (WGS) entry which is preliminary data.</text>
</comment>